<gene>
    <name evidence="5" type="primary">USB1</name>
    <name evidence="7" type="ORF">PISMIDRAFT_124007</name>
</gene>
<dbReference type="EC" id="3.1.4.-" evidence="5"/>
<organism evidence="7 8">
    <name type="scientific">Pisolithus microcarpus 441</name>
    <dbReference type="NCBI Taxonomy" id="765257"/>
    <lineage>
        <taxon>Eukaryota</taxon>
        <taxon>Fungi</taxon>
        <taxon>Dikarya</taxon>
        <taxon>Basidiomycota</taxon>
        <taxon>Agaricomycotina</taxon>
        <taxon>Agaricomycetes</taxon>
        <taxon>Agaricomycetidae</taxon>
        <taxon>Boletales</taxon>
        <taxon>Sclerodermatineae</taxon>
        <taxon>Pisolithaceae</taxon>
        <taxon>Pisolithus</taxon>
    </lineage>
</organism>
<dbReference type="Pfam" id="PF09749">
    <property type="entry name" value="HVSL"/>
    <property type="match status" value="1"/>
</dbReference>
<keyword evidence="8" id="KW-1185">Reference proteome</keyword>
<dbReference type="Proteomes" id="UP000054018">
    <property type="component" value="Unassembled WGS sequence"/>
</dbReference>
<dbReference type="InterPro" id="IPR027521">
    <property type="entry name" value="Usb1"/>
</dbReference>
<feature type="region of interest" description="Disordered" evidence="6">
    <location>
        <begin position="225"/>
        <end position="244"/>
    </location>
</feature>
<reference evidence="7 8" key="1">
    <citation type="submission" date="2014-04" db="EMBL/GenBank/DDBJ databases">
        <authorList>
            <consortium name="DOE Joint Genome Institute"/>
            <person name="Kuo A."/>
            <person name="Kohler A."/>
            <person name="Costa M.D."/>
            <person name="Nagy L.G."/>
            <person name="Floudas D."/>
            <person name="Copeland A."/>
            <person name="Barry K.W."/>
            <person name="Cichocki N."/>
            <person name="Veneault-Fourrey C."/>
            <person name="LaButti K."/>
            <person name="Lindquist E.A."/>
            <person name="Lipzen A."/>
            <person name="Lundell T."/>
            <person name="Morin E."/>
            <person name="Murat C."/>
            <person name="Sun H."/>
            <person name="Tunlid A."/>
            <person name="Henrissat B."/>
            <person name="Grigoriev I.V."/>
            <person name="Hibbett D.S."/>
            <person name="Martin F."/>
            <person name="Nordberg H.P."/>
            <person name="Cantor M.N."/>
            <person name="Hua S.X."/>
        </authorList>
    </citation>
    <scope>NUCLEOTIDE SEQUENCE [LARGE SCALE GENOMIC DNA]</scope>
    <source>
        <strain evidence="7 8">441</strain>
    </source>
</reference>
<evidence type="ECO:0000256" key="1">
    <source>
        <dbReference type="ARBA" id="ARBA00022722"/>
    </source>
</evidence>
<proteinExistence type="inferred from homology"/>
<name>A0A0C9Y0I9_9AGAM</name>
<feature type="active site" description="Proton donor/acceptor" evidence="5">
    <location>
        <position position="206"/>
    </location>
</feature>
<comment type="similarity">
    <text evidence="5">Belongs to the 2H phosphoesterase superfamily. USB1 family.</text>
</comment>
<dbReference type="EMBL" id="KN834455">
    <property type="protein sequence ID" value="KIK10731.1"/>
    <property type="molecule type" value="Genomic_DNA"/>
</dbReference>
<evidence type="ECO:0000256" key="5">
    <source>
        <dbReference type="HAMAP-Rule" id="MF_03040"/>
    </source>
</evidence>
<keyword evidence="4 5" id="KW-0539">Nucleus</keyword>
<dbReference type="GO" id="GO:1990838">
    <property type="term" value="F:poly(U)-specific exoribonuclease activity, producing 3' uridine cyclic phosphate ends"/>
    <property type="evidence" value="ECO:0007669"/>
    <property type="project" value="UniProtKB-UniRule"/>
</dbReference>
<keyword evidence="2 5" id="KW-0378">Hydrolase</keyword>
<dbReference type="AlphaFoldDB" id="A0A0C9Y0I9"/>
<feature type="active site" description="Proton donor/acceptor" evidence="5">
    <location>
        <position position="118"/>
    </location>
</feature>
<comment type="function">
    <text evidence="5">Phosphodiesterase responsible for the U6 snRNA 3' end processing. Acts as an exoribonuclease (RNase) responsible for trimming the poly(U) tract of the last nucleotides in the pre-U6 snRNA molecule, leading to the formation of mature U6 snRNA.</text>
</comment>
<dbReference type="STRING" id="765257.A0A0C9Y0I9"/>
<sequence length="306" mass="33332">MKRASTSLVSYSSSSSDESEPSAKLIPTRSKLPPLAASLALPVPADDPTKHQGRIRSFPHVEGQYATYVYFPLVLGPGEALYDLVTDVVSKAKEEVGGLWGVGEAGREDRRNAKLELHISLSRPIFLRAHQRDDFKRAVKRIAESVSPFSASFSTFSELTNDERTRTFLSMEVGAGHVEFCHILKLLAPTLRSLRQKEFYADPRFHASIAWALLDSLGTCPSPGIATSARGSPSNTSTPTDSMSELDLDRFPRIPHLPPTLISTLNASYAPRLSAARTGAFLVDKIAVRIGKEIGVWCLSGIGRVA</sequence>
<keyword evidence="1 5" id="KW-0540">Nuclease</keyword>
<dbReference type="GO" id="GO:0005634">
    <property type="term" value="C:nucleus"/>
    <property type="evidence" value="ECO:0007669"/>
    <property type="project" value="UniProtKB-SubCell"/>
</dbReference>
<dbReference type="PANTHER" id="PTHR13522">
    <property type="entry name" value="U6 SNRNA PHOSPHODIESTERASE 1"/>
    <property type="match status" value="1"/>
</dbReference>
<dbReference type="GO" id="GO:0016829">
    <property type="term" value="F:lyase activity"/>
    <property type="evidence" value="ECO:0007669"/>
    <property type="project" value="UniProtKB-KW"/>
</dbReference>
<dbReference type="OrthoDB" id="49151at2759"/>
<feature type="region of interest" description="Disordered" evidence="6">
    <location>
        <begin position="1"/>
        <end position="28"/>
    </location>
</feature>
<feature type="compositionally biased region" description="Polar residues" evidence="6">
    <location>
        <begin position="229"/>
        <end position="243"/>
    </location>
</feature>
<accession>A0A0C9Y0I9</accession>
<evidence type="ECO:0000256" key="2">
    <source>
        <dbReference type="ARBA" id="ARBA00022801"/>
    </source>
</evidence>
<dbReference type="GO" id="GO:0034477">
    <property type="term" value="P:U6 snRNA 3'-end processing"/>
    <property type="evidence" value="ECO:0007669"/>
    <property type="project" value="UniProtKB-UniRule"/>
</dbReference>
<evidence type="ECO:0000313" key="8">
    <source>
        <dbReference type="Proteomes" id="UP000054018"/>
    </source>
</evidence>
<dbReference type="PANTHER" id="PTHR13522:SF3">
    <property type="entry name" value="U6 SNRNA PHOSPHODIESTERASE 1"/>
    <property type="match status" value="1"/>
</dbReference>
<reference evidence="8" key="2">
    <citation type="submission" date="2015-01" db="EMBL/GenBank/DDBJ databases">
        <title>Evolutionary Origins and Diversification of the Mycorrhizal Mutualists.</title>
        <authorList>
            <consortium name="DOE Joint Genome Institute"/>
            <consortium name="Mycorrhizal Genomics Consortium"/>
            <person name="Kohler A."/>
            <person name="Kuo A."/>
            <person name="Nagy L.G."/>
            <person name="Floudas D."/>
            <person name="Copeland A."/>
            <person name="Barry K.W."/>
            <person name="Cichocki N."/>
            <person name="Veneault-Fourrey C."/>
            <person name="LaButti K."/>
            <person name="Lindquist E.A."/>
            <person name="Lipzen A."/>
            <person name="Lundell T."/>
            <person name="Morin E."/>
            <person name="Murat C."/>
            <person name="Riley R."/>
            <person name="Ohm R."/>
            <person name="Sun H."/>
            <person name="Tunlid A."/>
            <person name="Henrissat B."/>
            <person name="Grigoriev I.V."/>
            <person name="Hibbett D.S."/>
            <person name="Martin F."/>
        </authorList>
    </citation>
    <scope>NUCLEOTIDE SEQUENCE [LARGE SCALE GENOMIC DNA]</scope>
    <source>
        <strain evidence="8">441</strain>
    </source>
</reference>
<dbReference type="Gene3D" id="3.90.1140.10">
    <property type="entry name" value="Cyclic phosphodiesterase"/>
    <property type="match status" value="1"/>
</dbReference>
<dbReference type="HAMAP" id="MF_03040">
    <property type="entry name" value="USB1"/>
    <property type="match status" value="1"/>
</dbReference>
<evidence type="ECO:0000256" key="4">
    <source>
        <dbReference type="ARBA" id="ARBA00023242"/>
    </source>
</evidence>
<dbReference type="HOGENOM" id="CLU_057212_1_0_1"/>
<evidence type="ECO:0000313" key="7">
    <source>
        <dbReference type="EMBL" id="KIK10731.1"/>
    </source>
</evidence>
<feature type="compositionally biased region" description="Low complexity" evidence="6">
    <location>
        <begin position="1"/>
        <end position="16"/>
    </location>
</feature>
<protein>
    <recommendedName>
        <fullName evidence="5">U6 snRNA phosphodiesterase</fullName>
        <ecNumber evidence="5">3.1.4.-</ecNumber>
    </recommendedName>
</protein>
<evidence type="ECO:0000256" key="3">
    <source>
        <dbReference type="ARBA" id="ARBA00023239"/>
    </source>
</evidence>
<keyword evidence="3" id="KW-0456">Lyase</keyword>
<evidence type="ECO:0000256" key="6">
    <source>
        <dbReference type="SAM" id="MobiDB-lite"/>
    </source>
</evidence>
<comment type="subcellular location">
    <subcellularLocation>
        <location evidence="5">Nucleus</location>
    </subcellularLocation>
</comment>